<feature type="domain" description="Reverse transcriptase Ty1/copia-type" evidence="1">
    <location>
        <begin position="10"/>
        <end position="143"/>
    </location>
</feature>
<accession>A0A151SKF8</accession>
<dbReference type="EMBL" id="CM003613">
    <property type="protein sequence ID" value="KYP55231.1"/>
    <property type="molecule type" value="Genomic_DNA"/>
</dbReference>
<evidence type="ECO:0000313" key="3">
    <source>
        <dbReference type="Proteomes" id="UP000075243"/>
    </source>
</evidence>
<dbReference type="SUPFAM" id="SSF56672">
    <property type="entry name" value="DNA/RNA polymerases"/>
    <property type="match status" value="1"/>
</dbReference>
<keyword evidence="3" id="KW-1185">Reference proteome</keyword>
<dbReference type="CDD" id="cd09272">
    <property type="entry name" value="RNase_HI_RT_Ty1"/>
    <property type="match status" value="1"/>
</dbReference>
<dbReference type="InterPro" id="IPR013103">
    <property type="entry name" value="RVT_2"/>
</dbReference>
<dbReference type="Proteomes" id="UP000075243">
    <property type="component" value="Chromosome 11"/>
</dbReference>
<reference evidence="2 3" key="1">
    <citation type="journal article" date="2012" name="Nat. Biotechnol.">
        <title>Draft genome sequence of pigeonpea (Cajanus cajan), an orphan legume crop of resource-poor farmers.</title>
        <authorList>
            <person name="Varshney R.K."/>
            <person name="Chen W."/>
            <person name="Li Y."/>
            <person name="Bharti A.K."/>
            <person name="Saxena R.K."/>
            <person name="Schlueter J.A."/>
            <person name="Donoghue M.T."/>
            <person name="Azam S."/>
            <person name="Fan G."/>
            <person name="Whaley A.M."/>
            <person name="Farmer A.D."/>
            <person name="Sheridan J."/>
            <person name="Iwata A."/>
            <person name="Tuteja R."/>
            <person name="Penmetsa R.V."/>
            <person name="Wu W."/>
            <person name="Upadhyaya H.D."/>
            <person name="Yang S.P."/>
            <person name="Shah T."/>
            <person name="Saxena K.B."/>
            <person name="Michael T."/>
            <person name="McCombie W.R."/>
            <person name="Yang B."/>
            <person name="Zhang G."/>
            <person name="Yang H."/>
            <person name="Wang J."/>
            <person name="Spillane C."/>
            <person name="Cook D.R."/>
            <person name="May G.D."/>
            <person name="Xu X."/>
            <person name="Jackson S.A."/>
        </authorList>
    </citation>
    <scope>NUCLEOTIDE SEQUENCE [LARGE SCALE GENOMIC DNA]</scope>
    <source>
        <strain evidence="3">cv. Asha</strain>
    </source>
</reference>
<evidence type="ECO:0000259" key="1">
    <source>
        <dbReference type="Pfam" id="PF07727"/>
    </source>
</evidence>
<dbReference type="Gramene" id="C.cajan_01404.t">
    <property type="protein sequence ID" value="C.cajan_01404.t.cds1"/>
    <property type="gene ID" value="C.cajan_01404"/>
</dbReference>
<name>A0A151SKF8_CAJCA</name>
<gene>
    <name evidence="2" type="ORF">KK1_001438</name>
</gene>
<dbReference type="Pfam" id="PF07727">
    <property type="entry name" value="RVT_2"/>
    <property type="match status" value="1"/>
</dbReference>
<dbReference type="PANTHER" id="PTHR11439:SF498">
    <property type="entry name" value="DNAK FAMILY PROTEIN"/>
    <property type="match status" value="1"/>
</dbReference>
<protein>
    <recommendedName>
        <fullName evidence="1">Reverse transcriptase Ty1/copia-type domain-containing protein</fullName>
    </recommendedName>
</protein>
<dbReference type="InterPro" id="IPR043502">
    <property type="entry name" value="DNA/RNA_pol_sf"/>
</dbReference>
<organism evidence="2 3">
    <name type="scientific">Cajanus cajan</name>
    <name type="common">Pigeon pea</name>
    <name type="synonym">Cajanus indicus</name>
    <dbReference type="NCBI Taxonomy" id="3821"/>
    <lineage>
        <taxon>Eukaryota</taxon>
        <taxon>Viridiplantae</taxon>
        <taxon>Streptophyta</taxon>
        <taxon>Embryophyta</taxon>
        <taxon>Tracheophyta</taxon>
        <taxon>Spermatophyta</taxon>
        <taxon>Magnoliopsida</taxon>
        <taxon>eudicotyledons</taxon>
        <taxon>Gunneridae</taxon>
        <taxon>Pentapetalae</taxon>
        <taxon>rosids</taxon>
        <taxon>fabids</taxon>
        <taxon>Fabales</taxon>
        <taxon>Fabaceae</taxon>
        <taxon>Papilionoideae</taxon>
        <taxon>50 kb inversion clade</taxon>
        <taxon>NPAAA clade</taxon>
        <taxon>indigoferoid/millettioid clade</taxon>
        <taxon>Phaseoleae</taxon>
        <taxon>Cajanus</taxon>
    </lineage>
</organism>
<proteinExistence type="predicted"/>
<evidence type="ECO:0000313" key="2">
    <source>
        <dbReference type="EMBL" id="KYP55231.1"/>
    </source>
</evidence>
<dbReference type="PANTHER" id="PTHR11439">
    <property type="entry name" value="GAG-POL-RELATED RETROTRANSPOSON"/>
    <property type="match status" value="1"/>
</dbReference>
<dbReference type="AlphaFoldDB" id="A0A151SKF8"/>
<sequence>MIPPELTSHPSNHCCKLKKSLYGLKQASRKWYEKLSLLLLSCGYVQAHADHSLFIKVTEYAFTALIVYVDDIVLTGNCVSEITIIKITLHSHFHIKDLGQLKYFLGIEVAHSNKGISICQRKYCLDLIKDFGLMGCKPSSTPMDNSIRLHQDSSEPLNDPLSYRSLVGRLIYLTSTRPYIVFATQQLSQFMVAPTQTYLQVALRVIRYLKGCPRKGLFLSRKSSTHLLGFSDAEWATYVDTRRSITSYFFIGNSLVSWKAKKQSTVSRSSAKAEYRALASATCELQWLCFLLADLRIPFTKRLVHCRQPSF</sequence>